<organism evidence="2 3">
    <name type="scientific">Dethiosulfovibrio marinus</name>
    <dbReference type="NCBI Taxonomy" id="133532"/>
    <lineage>
        <taxon>Bacteria</taxon>
        <taxon>Thermotogati</taxon>
        <taxon>Synergistota</taxon>
        <taxon>Synergistia</taxon>
        <taxon>Synergistales</taxon>
        <taxon>Dethiosulfovibrionaceae</taxon>
        <taxon>Dethiosulfovibrio</taxon>
    </lineage>
</organism>
<dbReference type="Proteomes" id="UP001200430">
    <property type="component" value="Unassembled WGS sequence"/>
</dbReference>
<dbReference type="Pfam" id="PF17253">
    <property type="entry name" value="DUF5320"/>
    <property type="match status" value="1"/>
</dbReference>
<gene>
    <name evidence="2" type="ORF">L2W38_09540</name>
</gene>
<evidence type="ECO:0000313" key="3">
    <source>
        <dbReference type="Proteomes" id="UP001200430"/>
    </source>
</evidence>
<reference evidence="2 3" key="1">
    <citation type="submission" date="2022-01" db="EMBL/GenBank/DDBJ databases">
        <title>Dethiosulfovibrio faecalis sp. nov., a novel proteolytic, non-sulfur-reducing bacterium isolated from a marine aquaculture solid waste bioreactor.</title>
        <authorList>
            <person name="Grabowski S."/>
            <person name="Apolinario E."/>
            <person name="Schneider N."/>
            <person name="Marshall C.W."/>
            <person name="Sowers K.R."/>
        </authorList>
    </citation>
    <scope>NUCLEOTIDE SEQUENCE [LARGE SCALE GENOMIC DNA]</scope>
    <source>
        <strain evidence="2 3">DSM 12537</strain>
    </source>
</reference>
<proteinExistence type="predicted"/>
<evidence type="ECO:0000256" key="1">
    <source>
        <dbReference type="SAM" id="MobiDB-lite"/>
    </source>
</evidence>
<feature type="compositionally biased region" description="Gly residues" evidence="1">
    <location>
        <begin position="9"/>
        <end position="22"/>
    </location>
</feature>
<protein>
    <submittedName>
        <fullName evidence="2">DUF5320 family protein</fullName>
    </submittedName>
</protein>
<feature type="region of interest" description="Disordered" evidence="1">
    <location>
        <begin position="1"/>
        <end position="22"/>
    </location>
</feature>
<dbReference type="EMBL" id="JAKGUD010000010">
    <property type="protein sequence ID" value="MCF4143053.1"/>
    <property type="molecule type" value="Genomic_DNA"/>
</dbReference>
<name>A0ABS9EPC7_9BACT</name>
<evidence type="ECO:0000313" key="2">
    <source>
        <dbReference type="EMBL" id="MCF4143053.1"/>
    </source>
</evidence>
<sequence length="84" mass="8513">MPGRDATGPLGGGPGTGRGLGGCVSGVAGRGAGFGRGRGFGRGFGRCFGFIDPGVVGTQESEMSRRIALLEEKIDRLIGEKSED</sequence>
<comment type="caution">
    <text evidence="2">The sequence shown here is derived from an EMBL/GenBank/DDBJ whole genome shotgun (WGS) entry which is preliminary data.</text>
</comment>
<accession>A0ABS9EPC7</accession>
<dbReference type="RefSeq" id="WP_236099760.1">
    <property type="nucleotide sequence ID" value="NZ_JAKGUD010000010.1"/>
</dbReference>
<dbReference type="InterPro" id="IPR035205">
    <property type="entry name" value="DUF5320"/>
</dbReference>
<keyword evidence="3" id="KW-1185">Reference proteome</keyword>